<dbReference type="SUPFAM" id="SSF50978">
    <property type="entry name" value="WD40 repeat-like"/>
    <property type="match status" value="1"/>
</dbReference>
<evidence type="ECO:0000256" key="1">
    <source>
        <dbReference type="ARBA" id="ARBA00022574"/>
    </source>
</evidence>
<evidence type="ECO:0000313" key="5">
    <source>
        <dbReference type="Proteomes" id="UP000593560"/>
    </source>
</evidence>
<reference evidence="4 5" key="1">
    <citation type="journal article" date="2019" name="Genome Biol. Evol.">
        <title>Insights into the evolution of the New World diploid cottons (Gossypium, subgenus Houzingenia) based on genome sequencing.</title>
        <authorList>
            <person name="Grover C.E."/>
            <person name="Arick M.A. 2nd"/>
            <person name="Thrash A."/>
            <person name="Conover J.L."/>
            <person name="Sanders W.S."/>
            <person name="Peterson D.G."/>
            <person name="Frelichowski J.E."/>
            <person name="Scheffler J.A."/>
            <person name="Scheffler B.E."/>
            <person name="Wendel J.F."/>
        </authorList>
    </citation>
    <scope>NUCLEOTIDE SEQUENCE [LARGE SCALE GENOMIC DNA]</scope>
    <source>
        <strain evidence="4">0</strain>
        <tissue evidence="4">Leaf</tissue>
    </source>
</reference>
<evidence type="ECO:0000313" key="4">
    <source>
        <dbReference type="EMBL" id="MBA0814683.1"/>
    </source>
</evidence>
<dbReference type="Pfam" id="PF21032">
    <property type="entry name" value="PROPPIN"/>
    <property type="match status" value="1"/>
</dbReference>
<dbReference type="OrthoDB" id="1667587at2759"/>
<evidence type="ECO:0008006" key="6">
    <source>
        <dbReference type="Google" id="ProtNLM"/>
    </source>
</evidence>
<gene>
    <name evidence="4" type="ORF">Gohar_020494</name>
</gene>
<comment type="caution">
    <text evidence="4">The sequence shown here is derived from an EMBL/GenBank/DDBJ whole genome shotgun (WGS) entry which is preliminary data.</text>
</comment>
<name>A0A7J9HYE7_9ROSI</name>
<sequence>IDAHRSPLAAIALSSNGKYIATASEQGTIIRVHLVSEATKSYSFRRGTCPSTIFSLSFAPSLQLPDILVATSSSGSVHIFSLGFETNQSRTKMSGSFLGSILPYPVNDVLDPAHHHVLHNAVSAGVRSYAVVRKVDKVADSSSSEIASCRAIISLIAYNGYFQEYTFTLNSQNESTWSLEREFNLVAVISGNAETS</sequence>
<dbReference type="Gene3D" id="2.130.10.10">
    <property type="entry name" value="YVTN repeat-like/Quinoprotein amine dehydrogenase"/>
    <property type="match status" value="1"/>
</dbReference>
<comment type="similarity">
    <text evidence="3">Belongs to the WD repeat PROPPIN family.</text>
</comment>
<dbReference type="EMBL" id="JABFAD010000012">
    <property type="protein sequence ID" value="MBA0814683.1"/>
    <property type="molecule type" value="Genomic_DNA"/>
</dbReference>
<proteinExistence type="inferred from homology"/>
<dbReference type="InterPro" id="IPR015943">
    <property type="entry name" value="WD40/YVTN_repeat-like_dom_sf"/>
</dbReference>
<keyword evidence="1" id="KW-0853">WD repeat</keyword>
<keyword evidence="2" id="KW-0677">Repeat</keyword>
<keyword evidence="5" id="KW-1185">Reference proteome</keyword>
<accession>A0A7J9HYE7</accession>
<evidence type="ECO:0000256" key="3">
    <source>
        <dbReference type="ARBA" id="ARBA00025740"/>
    </source>
</evidence>
<protein>
    <recommendedName>
        <fullName evidence="6">Autophagy-related protein 18b</fullName>
    </recommendedName>
</protein>
<dbReference type="InterPro" id="IPR048720">
    <property type="entry name" value="PROPPIN"/>
</dbReference>
<dbReference type="InterPro" id="IPR036322">
    <property type="entry name" value="WD40_repeat_dom_sf"/>
</dbReference>
<organism evidence="4 5">
    <name type="scientific">Gossypium harknessii</name>
    <dbReference type="NCBI Taxonomy" id="34285"/>
    <lineage>
        <taxon>Eukaryota</taxon>
        <taxon>Viridiplantae</taxon>
        <taxon>Streptophyta</taxon>
        <taxon>Embryophyta</taxon>
        <taxon>Tracheophyta</taxon>
        <taxon>Spermatophyta</taxon>
        <taxon>Magnoliopsida</taxon>
        <taxon>eudicotyledons</taxon>
        <taxon>Gunneridae</taxon>
        <taxon>Pentapetalae</taxon>
        <taxon>rosids</taxon>
        <taxon>malvids</taxon>
        <taxon>Malvales</taxon>
        <taxon>Malvaceae</taxon>
        <taxon>Malvoideae</taxon>
        <taxon>Gossypium</taxon>
    </lineage>
</organism>
<feature type="non-terminal residue" evidence="4">
    <location>
        <position position="196"/>
    </location>
</feature>
<evidence type="ECO:0000256" key="2">
    <source>
        <dbReference type="ARBA" id="ARBA00022737"/>
    </source>
</evidence>
<dbReference type="PANTHER" id="PTHR11227">
    <property type="entry name" value="WD-REPEAT PROTEIN INTERACTING WITH PHOSPHOINOSIDES WIPI -RELATED"/>
    <property type="match status" value="1"/>
</dbReference>
<dbReference type="AlphaFoldDB" id="A0A7J9HYE7"/>
<dbReference type="Proteomes" id="UP000593560">
    <property type="component" value="Unassembled WGS sequence"/>
</dbReference>